<gene>
    <name evidence="2" type="ORF">KIH74_08170</name>
</gene>
<dbReference type="EMBL" id="JAHBAY010000003">
    <property type="protein sequence ID" value="MBT0768897.1"/>
    <property type="molecule type" value="Genomic_DNA"/>
</dbReference>
<evidence type="ECO:0000313" key="3">
    <source>
        <dbReference type="Proteomes" id="UP001197247"/>
    </source>
</evidence>
<dbReference type="Proteomes" id="UP001197247">
    <property type="component" value="Unassembled WGS sequence"/>
</dbReference>
<dbReference type="SUPFAM" id="SSF52540">
    <property type="entry name" value="P-loop containing nucleoside triphosphate hydrolases"/>
    <property type="match status" value="1"/>
</dbReference>
<protein>
    <recommendedName>
        <fullName evidence="4">Sulfotransferase family protein</fullName>
    </recommendedName>
</protein>
<sequence length="455" mass="49568">MPTLLHIGAPKTGTTAVQASLEDLKHRTEGGLEAYGLSMPGTPLEQARAALGVLGQGVGWQAADRPKSDKHWPRLLAQVQAAQGLRFVSSEYLCEASEPIAGKIVEDLATLDGPEGPRDDVHVVLTLRPLTRIMPSAWQQYLKSGHQLPYEQWCRAMLASPPKKGVTPSFWRRHDQAAVLRRWAAAVGPANITTVVLDPADRGLLMRTFDDLLNLPAGTLTGVAGGRQNRSMSAAESELFRRLNVQLRDRDFPWKEYANLIRYGSILRTVELMPSEGGAAVHTPDWAVERAVELAGSYRETIDELAAAGMTVIGKPDLLTEAYAGAPHDLPAPDVVPVDTAVEAILGVVSRAGTGNAFFPDEVERGIGEQEGLPGSARTPKEITRIEDLSAREISEVLAGRVRKGVRRRYRSQRRRLVRIARRGHLTPQQKVDALEPLDDDPRAAAASDSPDQFG</sequence>
<evidence type="ECO:0008006" key="4">
    <source>
        <dbReference type="Google" id="ProtNLM"/>
    </source>
</evidence>
<dbReference type="RefSeq" id="WP_214155199.1">
    <property type="nucleotide sequence ID" value="NZ_JAHBAY010000003.1"/>
</dbReference>
<dbReference type="InterPro" id="IPR027417">
    <property type="entry name" value="P-loop_NTPase"/>
</dbReference>
<name>A0ABS5TCU2_9ACTN</name>
<proteinExistence type="predicted"/>
<organism evidence="2 3">
    <name type="scientific">Kineosporia corallincola</name>
    <dbReference type="NCBI Taxonomy" id="2835133"/>
    <lineage>
        <taxon>Bacteria</taxon>
        <taxon>Bacillati</taxon>
        <taxon>Actinomycetota</taxon>
        <taxon>Actinomycetes</taxon>
        <taxon>Kineosporiales</taxon>
        <taxon>Kineosporiaceae</taxon>
        <taxon>Kineosporia</taxon>
    </lineage>
</organism>
<accession>A0ABS5TCU2</accession>
<evidence type="ECO:0000313" key="2">
    <source>
        <dbReference type="EMBL" id="MBT0768897.1"/>
    </source>
</evidence>
<keyword evidence="3" id="KW-1185">Reference proteome</keyword>
<comment type="caution">
    <text evidence="2">The sequence shown here is derived from an EMBL/GenBank/DDBJ whole genome shotgun (WGS) entry which is preliminary data.</text>
</comment>
<evidence type="ECO:0000256" key="1">
    <source>
        <dbReference type="SAM" id="MobiDB-lite"/>
    </source>
</evidence>
<feature type="region of interest" description="Disordered" evidence="1">
    <location>
        <begin position="421"/>
        <end position="455"/>
    </location>
</feature>
<feature type="compositionally biased region" description="Low complexity" evidence="1">
    <location>
        <begin position="444"/>
        <end position="455"/>
    </location>
</feature>
<reference evidence="2 3" key="1">
    <citation type="submission" date="2021-05" db="EMBL/GenBank/DDBJ databases">
        <title>Kineosporia and Streptomyces sp. nov. two new marine actinobacteria isolated from Coral.</title>
        <authorList>
            <person name="Buangrab K."/>
            <person name="Sutthacheep M."/>
            <person name="Yeemin T."/>
            <person name="Harunari E."/>
            <person name="Igarashi Y."/>
            <person name="Kanchanasin P."/>
            <person name="Tanasupawat S."/>
            <person name="Phongsopitanun W."/>
        </authorList>
    </citation>
    <scope>NUCLEOTIDE SEQUENCE [LARGE SCALE GENOMIC DNA]</scope>
    <source>
        <strain evidence="2 3">J2-2</strain>
    </source>
</reference>